<feature type="transmembrane region" description="Helical" evidence="1">
    <location>
        <begin position="20"/>
        <end position="44"/>
    </location>
</feature>
<keyword evidence="1" id="KW-0812">Transmembrane</keyword>
<keyword evidence="1" id="KW-0472">Membrane</keyword>
<keyword evidence="3" id="KW-1185">Reference proteome</keyword>
<sequence length="180" mass="19916">MRARAAADAITRNAEDQLGWGPILTLPSVPALFGALSIHTIVICRKDPIRRQLAENKSRQCLLALSELSKSWPVRIWISKSFVNLMTRLTDQGAAPRGGAIVNVSSSIHNPNPSSLHTIEEGQDQDTPTGIMDTDAGFAHITQHQDFQTDGEFSHALFYDNFWTSYLDDAFDVDVLIQPN</sequence>
<accession>A0A8H6KJ29</accession>
<keyword evidence="1" id="KW-1133">Transmembrane helix</keyword>
<evidence type="ECO:0000256" key="1">
    <source>
        <dbReference type="SAM" id="Phobius"/>
    </source>
</evidence>
<gene>
    <name evidence="2" type="ORF">CPLU01_06180</name>
</gene>
<comment type="caution">
    <text evidence="2">The sequence shown here is derived from an EMBL/GenBank/DDBJ whole genome shotgun (WGS) entry which is preliminary data.</text>
</comment>
<proteinExistence type="predicted"/>
<evidence type="ECO:0000313" key="2">
    <source>
        <dbReference type="EMBL" id="KAF6832497.1"/>
    </source>
</evidence>
<dbReference type="AlphaFoldDB" id="A0A8H6KJ29"/>
<protein>
    <submittedName>
        <fullName evidence="2">Cutinase transcription factor 1 alpha</fullName>
    </submittedName>
</protein>
<dbReference type="Proteomes" id="UP000654918">
    <property type="component" value="Unassembled WGS sequence"/>
</dbReference>
<dbReference type="EMBL" id="WIGO01000069">
    <property type="protein sequence ID" value="KAF6832497.1"/>
    <property type="molecule type" value="Genomic_DNA"/>
</dbReference>
<reference evidence="2" key="1">
    <citation type="journal article" date="2020" name="Phytopathology">
        <title>Genome Sequence Resources of Colletotrichum truncatum, C. plurivorum, C. musicola, and C. sojae: Four Species Pathogenic to Soybean (Glycine max).</title>
        <authorList>
            <person name="Rogerio F."/>
            <person name="Boufleur T.R."/>
            <person name="Ciampi-Guillardi M."/>
            <person name="Sukno S.A."/>
            <person name="Thon M.R."/>
            <person name="Massola Junior N.S."/>
            <person name="Baroncelli R."/>
        </authorList>
    </citation>
    <scope>NUCLEOTIDE SEQUENCE</scope>
    <source>
        <strain evidence="2">LFN00145</strain>
    </source>
</reference>
<evidence type="ECO:0000313" key="3">
    <source>
        <dbReference type="Proteomes" id="UP000654918"/>
    </source>
</evidence>
<name>A0A8H6KJ29_9PEZI</name>
<organism evidence="2 3">
    <name type="scientific">Colletotrichum plurivorum</name>
    <dbReference type="NCBI Taxonomy" id="2175906"/>
    <lineage>
        <taxon>Eukaryota</taxon>
        <taxon>Fungi</taxon>
        <taxon>Dikarya</taxon>
        <taxon>Ascomycota</taxon>
        <taxon>Pezizomycotina</taxon>
        <taxon>Sordariomycetes</taxon>
        <taxon>Hypocreomycetidae</taxon>
        <taxon>Glomerellales</taxon>
        <taxon>Glomerellaceae</taxon>
        <taxon>Colletotrichum</taxon>
        <taxon>Colletotrichum orchidearum species complex</taxon>
    </lineage>
</organism>